<dbReference type="EMBL" id="CP009122">
    <property type="protein sequence ID" value="AJA09714.1"/>
    <property type="molecule type" value="Genomic_DNA"/>
</dbReference>
<dbReference type="RefSeq" id="WP_039575636.1">
    <property type="nucleotide sequence ID" value="NZ_CP009122.1"/>
</dbReference>
<evidence type="ECO:0000259" key="1">
    <source>
        <dbReference type="Pfam" id="PF13672"/>
    </source>
</evidence>
<protein>
    <recommendedName>
        <fullName evidence="1">PPM-type phosphatase domain-containing protein</fullName>
    </recommendedName>
</protein>
<dbReference type="Pfam" id="PF13672">
    <property type="entry name" value="PP2C_2"/>
    <property type="match status" value="1"/>
</dbReference>
<dbReference type="Proteomes" id="UP000030907">
    <property type="component" value="Chromosome"/>
</dbReference>
<keyword evidence="3" id="KW-1185">Reference proteome</keyword>
<name>A0A0A7PID4_9SPHN</name>
<accession>A0A0A7PID4</accession>
<dbReference type="STRING" id="1515612.SKP52_14145"/>
<dbReference type="AlphaFoldDB" id="A0A0A7PID4"/>
<dbReference type="SUPFAM" id="SSF81606">
    <property type="entry name" value="PP2C-like"/>
    <property type="match status" value="1"/>
</dbReference>
<dbReference type="KEGG" id="sphk:SKP52_14145"/>
<dbReference type="OrthoDB" id="1755431at2"/>
<sequence length="274" mass="29684">MLTLLDAVCCAGSRETQNDDMFGFTPRRAFVVDGATDLVDTPFSGAASDASWLAKRATAGLSVSDSEPDTRKVIREISNAAANEWLSKTDGADIPLWAQPSATMLVVSEIEGAIEITRLGDCSAYVLDSNGVRSFTSQSKADEERSVRSAGVTARNKLDFEQRPQIELLRSRRIASVRAAHVFGLDSACGDNAFVERMPVDRPAHVLAMTDGFSTIIDLYARYTGASIIAAALERGLTSIVDEIRTVETSDRTGLEFPRWKTSDDATAVLLRID</sequence>
<dbReference type="InterPro" id="IPR001932">
    <property type="entry name" value="PPM-type_phosphatase-like_dom"/>
</dbReference>
<evidence type="ECO:0000313" key="2">
    <source>
        <dbReference type="EMBL" id="AJA09714.1"/>
    </source>
</evidence>
<dbReference type="Gene3D" id="3.60.40.10">
    <property type="entry name" value="PPM-type phosphatase domain"/>
    <property type="match status" value="1"/>
</dbReference>
<dbReference type="HOGENOM" id="CLU_067299_1_0_5"/>
<gene>
    <name evidence="2" type="ORF">SKP52_14145</name>
</gene>
<proteinExistence type="predicted"/>
<feature type="domain" description="PPM-type phosphatase" evidence="1">
    <location>
        <begin position="29"/>
        <end position="224"/>
    </location>
</feature>
<reference evidence="2 3" key="1">
    <citation type="journal article" date="2015" name="Int. J. Syst. Evol. Microbiol.">
        <title>Description of Sphingopyxis fribergensis sp. nov. - a soil bacterium with the ability to degrade styrene and phenylacetic acid.</title>
        <authorList>
            <person name="Oelschlagel M."/>
            <person name="Ruckert C."/>
            <person name="Kalinowski J."/>
            <person name="Schmidt G."/>
            <person name="Schlomann M."/>
            <person name="Tischler D."/>
        </authorList>
    </citation>
    <scope>NUCLEOTIDE SEQUENCE [LARGE SCALE GENOMIC DNA]</scope>
    <source>
        <strain evidence="2 3">Kp5.2</strain>
    </source>
</reference>
<dbReference type="InterPro" id="IPR036457">
    <property type="entry name" value="PPM-type-like_dom_sf"/>
</dbReference>
<evidence type="ECO:0000313" key="3">
    <source>
        <dbReference type="Proteomes" id="UP000030907"/>
    </source>
</evidence>
<organism evidence="2 3">
    <name type="scientific">Sphingopyxis fribergensis</name>
    <dbReference type="NCBI Taxonomy" id="1515612"/>
    <lineage>
        <taxon>Bacteria</taxon>
        <taxon>Pseudomonadati</taxon>
        <taxon>Pseudomonadota</taxon>
        <taxon>Alphaproteobacteria</taxon>
        <taxon>Sphingomonadales</taxon>
        <taxon>Sphingomonadaceae</taxon>
        <taxon>Sphingopyxis</taxon>
    </lineage>
</organism>